<accession>A0ACC2BMY6</accession>
<gene>
    <name evidence="1" type="ORF">O6H91_14G032900</name>
</gene>
<reference evidence="2" key="1">
    <citation type="journal article" date="2024" name="Proc. Natl. Acad. Sci. U.S.A.">
        <title>Extraordinary preservation of gene collinearity over three hundred million years revealed in homosporous lycophytes.</title>
        <authorList>
            <person name="Li C."/>
            <person name="Wickell D."/>
            <person name="Kuo L.Y."/>
            <person name="Chen X."/>
            <person name="Nie B."/>
            <person name="Liao X."/>
            <person name="Peng D."/>
            <person name="Ji J."/>
            <person name="Jenkins J."/>
            <person name="Williams M."/>
            <person name="Shu S."/>
            <person name="Plott C."/>
            <person name="Barry K."/>
            <person name="Rajasekar S."/>
            <person name="Grimwood J."/>
            <person name="Han X."/>
            <person name="Sun S."/>
            <person name="Hou Z."/>
            <person name="He W."/>
            <person name="Dai G."/>
            <person name="Sun C."/>
            <person name="Schmutz J."/>
            <person name="Leebens-Mack J.H."/>
            <person name="Li F.W."/>
            <person name="Wang L."/>
        </authorList>
    </citation>
    <scope>NUCLEOTIDE SEQUENCE [LARGE SCALE GENOMIC DNA]</scope>
    <source>
        <strain evidence="2">cv. PW_Plant_1</strain>
    </source>
</reference>
<comment type="caution">
    <text evidence="1">The sequence shown here is derived from an EMBL/GenBank/DDBJ whole genome shotgun (WGS) entry which is preliminary data.</text>
</comment>
<name>A0ACC2BMY6_DIPCM</name>
<sequence length="859" mass="93771">MGAFSFELSPRKMGGTDDDFQDVREFLACQSAYLVLLSQQTQVTASASDSSEGVSIFFGRTSIESLKDTVRRRSPNFPRPFFEDIDDRPSPGSVGKKAAFFDEYIRCLSLERTGSRSLSRNGSGIGSESETGNPEEMGELAGVQYHNDGLSVARTLDFNVADDSFLIDSSQEEICDRLPEDMHPSFARSVGNEEARVEMDIHSFNATLSDDESGASQEDNDNEIDDDNQVGLQNAYDNDSEDGNGGHKDGDVSENEDIEQTAHQVVRVKVDDPEEFLQLAEDFEVEDKKCILDASQAHEPKGFEITKEAQTMLEHSVANSMENGKLVTSKQGPLKALKTGSIGMKKGLHPISTDPKVRLSSPVRSAKVNNKAAITGESEGAPKDRQVTGGEGSLDCSISPDVAVHTAQHGPSSVRASRSNFTVPHPFSLATDKRASLVGRPADREPIKHMVSASSSVKIAASSEPKKPQVTPKVSRPSRNKSSPSENPKQNKEAEPKLDDILHQMAKVPDSSGSFKIKTYQHTSGSGFSFKCDERAEKRKEFYMKLEEKLTAKEAEKNKIEAKTQEEMEAEIKMLRKNLAFKATPMPHFYQEAQPTKAETKKIPPTRAKSPKLGRRSSVGSSPDEIVARLSRPSDADHKINGQLKVHVSVKEKNGDSTQDKDSAHKPGKKMLTAKGSNKNLIKVRVHGGDQVVEQAVSSNGKSSTHAMNGSRTKAEVEKVGELSHNGTDSEQIHASNSEQMPLYVSKELINDSRLNHSTRGSDGEMKAKIITSKPNDLVKHEVVDKTFPGKPKIKGSKTSPATSQEANQDSSEKVRNCKRERLKASTPTFSKSTHSGDSSARHTEKSSSDSVQTLQGSS</sequence>
<proteinExistence type="predicted"/>
<evidence type="ECO:0000313" key="2">
    <source>
        <dbReference type="Proteomes" id="UP001162992"/>
    </source>
</evidence>
<organism evidence="1 2">
    <name type="scientific">Diphasiastrum complanatum</name>
    <name type="common">Issler's clubmoss</name>
    <name type="synonym">Lycopodium complanatum</name>
    <dbReference type="NCBI Taxonomy" id="34168"/>
    <lineage>
        <taxon>Eukaryota</taxon>
        <taxon>Viridiplantae</taxon>
        <taxon>Streptophyta</taxon>
        <taxon>Embryophyta</taxon>
        <taxon>Tracheophyta</taxon>
        <taxon>Lycopodiopsida</taxon>
        <taxon>Lycopodiales</taxon>
        <taxon>Lycopodiaceae</taxon>
        <taxon>Lycopodioideae</taxon>
        <taxon>Diphasiastrum</taxon>
    </lineage>
</organism>
<protein>
    <submittedName>
        <fullName evidence="1">Uncharacterized protein</fullName>
    </submittedName>
</protein>
<evidence type="ECO:0000313" key="1">
    <source>
        <dbReference type="EMBL" id="KAJ7531121.1"/>
    </source>
</evidence>
<keyword evidence="2" id="KW-1185">Reference proteome</keyword>
<dbReference type="EMBL" id="CM055105">
    <property type="protein sequence ID" value="KAJ7531121.1"/>
    <property type="molecule type" value="Genomic_DNA"/>
</dbReference>
<dbReference type="Proteomes" id="UP001162992">
    <property type="component" value="Chromosome 14"/>
</dbReference>